<dbReference type="AlphaFoldDB" id="A0A0R3UDT3"/>
<reference evidence="3" key="1">
    <citation type="submission" date="2017-02" db="UniProtKB">
        <authorList>
            <consortium name="WormBaseParasite"/>
        </authorList>
    </citation>
    <scope>IDENTIFICATION</scope>
</reference>
<evidence type="ECO:0000313" key="2">
    <source>
        <dbReference type="Proteomes" id="UP000267029"/>
    </source>
</evidence>
<dbReference type="EMBL" id="UXSR01003378">
    <property type="protein sequence ID" value="VDD79079.1"/>
    <property type="molecule type" value="Genomic_DNA"/>
</dbReference>
<gene>
    <name evidence="1" type="ORF">MCOS_LOCUS5082</name>
</gene>
<reference evidence="1 2" key="2">
    <citation type="submission" date="2018-10" db="EMBL/GenBank/DDBJ databases">
        <authorList>
            <consortium name="Pathogen Informatics"/>
        </authorList>
    </citation>
    <scope>NUCLEOTIDE SEQUENCE [LARGE SCALE GENOMIC DNA]</scope>
</reference>
<proteinExistence type="predicted"/>
<evidence type="ECO:0000313" key="3">
    <source>
        <dbReference type="WBParaSite" id="MCOS_0000508101-mRNA-1"/>
    </source>
</evidence>
<evidence type="ECO:0000313" key="1">
    <source>
        <dbReference type="EMBL" id="VDD79079.1"/>
    </source>
</evidence>
<organism evidence="3">
    <name type="scientific">Mesocestoides corti</name>
    <name type="common">Flatworm</name>
    <dbReference type="NCBI Taxonomy" id="53468"/>
    <lineage>
        <taxon>Eukaryota</taxon>
        <taxon>Metazoa</taxon>
        <taxon>Spiralia</taxon>
        <taxon>Lophotrochozoa</taxon>
        <taxon>Platyhelminthes</taxon>
        <taxon>Cestoda</taxon>
        <taxon>Eucestoda</taxon>
        <taxon>Cyclophyllidea</taxon>
        <taxon>Mesocestoididae</taxon>
        <taxon>Mesocestoides</taxon>
    </lineage>
</organism>
<dbReference type="Proteomes" id="UP000267029">
    <property type="component" value="Unassembled WGS sequence"/>
</dbReference>
<dbReference type="WBParaSite" id="MCOS_0000508101-mRNA-1">
    <property type="protein sequence ID" value="MCOS_0000508101-mRNA-1"/>
    <property type="gene ID" value="MCOS_0000508101"/>
</dbReference>
<sequence>MKINVLCTIIVTLLMVALVVDWSASASFVWCALLALTFVGFFAVFDSPYGDEVDAVLEAIMSQRVPRCP</sequence>
<protein>
    <submittedName>
        <fullName evidence="3">SAYSvFN domain-containing protein</fullName>
    </submittedName>
</protein>
<accession>A0A0R3UDT3</accession>
<name>A0A0R3UDT3_MESCO</name>
<keyword evidence="2" id="KW-1185">Reference proteome</keyword>